<organism evidence="8">
    <name type="scientific">Candidatus Berkiella aquae</name>
    <dbReference type="NCBI Taxonomy" id="295108"/>
    <lineage>
        <taxon>Bacteria</taxon>
        <taxon>Pseudomonadati</taxon>
        <taxon>Pseudomonadota</taxon>
        <taxon>Gammaproteobacteria</taxon>
        <taxon>Candidatus Berkiellales</taxon>
        <taxon>Candidatus Berkiellaceae</taxon>
        <taxon>Candidatus Berkiella</taxon>
    </lineage>
</organism>
<evidence type="ECO:0000256" key="7">
    <source>
        <dbReference type="HAMAP-Rule" id="MF_00599"/>
    </source>
</evidence>
<keyword evidence="5 7" id="KW-0472">Membrane</keyword>
<dbReference type="PANTHER" id="PTHR37485">
    <property type="entry name" value="CELL DIVISION PROTEIN FTSB"/>
    <property type="match status" value="1"/>
</dbReference>
<evidence type="ECO:0000313" key="8">
    <source>
        <dbReference type="EMBL" id="KRG21142.1"/>
    </source>
</evidence>
<dbReference type="OrthoDB" id="7061211at2"/>
<gene>
    <name evidence="7 8" type="primary">ftsB</name>
    <name evidence="9" type="ORF">HT99x_007075</name>
    <name evidence="8" type="ORF">HT99x_01698</name>
</gene>
<keyword evidence="7" id="KW-0997">Cell inner membrane</keyword>
<evidence type="ECO:0000256" key="3">
    <source>
        <dbReference type="ARBA" id="ARBA00022692"/>
    </source>
</evidence>
<keyword evidence="10" id="KW-1185">Reference proteome</keyword>
<evidence type="ECO:0000313" key="9">
    <source>
        <dbReference type="EMBL" id="MCS5711190.1"/>
    </source>
</evidence>
<sequence>MKYLVVFLIGLLLLLQFRLWRGDGSLAQVHHLRQEISIEQEKVTTLKERNQTLEAEVQDLKNRLGALEERARSDLGMIRKNETFFQHSASSQEIPTADDLRRG</sequence>
<comment type="subcellular location">
    <subcellularLocation>
        <location evidence="7">Cell inner membrane</location>
        <topology evidence="7">Single-pass type II membrane protein</topology>
    </subcellularLocation>
    <text evidence="7">Localizes to the division septum.</text>
</comment>
<protein>
    <recommendedName>
        <fullName evidence="7">Cell division protein FtsB</fullName>
    </recommendedName>
</protein>
<dbReference type="EMBL" id="LKAJ02000001">
    <property type="protein sequence ID" value="MCS5711190.1"/>
    <property type="molecule type" value="Genomic_DNA"/>
</dbReference>
<name>A0A0Q9YKE1_9GAMM</name>
<comment type="caution">
    <text evidence="8">The sequence shown here is derived from an EMBL/GenBank/DDBJ whole genome shotgun (WGS) entry which is preliminary data.</text>
</comment>
<feature type="topological domain" description="Periplasmic" evidence="7">
    <location>
        <begin position="22"/>
        <end position="103"/>
    </location>
</feature>
<reference evidence="9" key="3">
    <citation type="submission" date="2021-06" db="EMBL/GenBank/DDBJ databases">
        <title>Genomic Description and Analysis of Intracellular Bacteria, Candidatus Berkiella cookevillensis and Candidatus Berkiella aquae.</title>
        <authorList>
            <person name="Kidane D.T."/>
            <person name="Mehari Y.T."/>
            <person name="Rice F.C."/>
            <person name="Arivett B.A."/>
            <person name="Farone A.L."/>
            <person name="Berk S.G."/>
            <person name="Farone M.B."/>
        </authorList>
    </citation>
    <scope>NUCLEOTIDE SEQUENCE</scope>
    <source>
        <strain evidence="9">HT99</strain>
    </source>
</reference>
<keyword evidence="7" id="KW-0175">Coiled coil</keyword>
<feature type="coiled-coil region" evidence="7">
    <location>
        <begin position="29"/>
        <end position="70"/>
    </location>
</feature>
<dbReference type="GO" id="GO:0005886">
    <property type="term" value="C:plasma membrane"/>
    <property type="evidence" value="ECO:0007669"/>
    <property type="project" value="UniProtKB-SubCell"/>
</dbReference>
<proteinExistence type="inferred from homology"/>
<comment type="function">
    <text evidence="7">Essential cell division protein. May link together the upstream cell division proteins, which are predominantly cytoplasmic, with the downstream cell division proteins, which are predominantly periplasmic.</text>
</comment>
<dbReference type="GO" id="GO:0030428">
    <property type="term" value="C:cell septum"/>
    <property type="evidence" value="ECO:0007669"/>
    <property type="project" value="TreeGrafter"/>
</dbReference>
<keyword evidence="3 7" id="KW-0812">Transmembrane</keyword>
<dbReference type="InterPro" id="IPR023081">
    <property type="entry name" value="Cell_div_FtsB"/>
</dbReference>
<evidence type="ECO:0000313" key="10">
    <source>
        <dbReference type="Proteomes" id="UP000051497"/>
    </source>
</evidence>
<keyword evidence="6 7" id="KW-0131">Cell cycle</keyword>
<dbReference type="PANTHER" id="PTHR37485:SF1">
    <property type="entry name" value="CELL DIVISION PROTEIN FTSB"/>
    <property type="match status" value="1"/>
</dbReference>
<dbReference type="PATRIC" id="fig|1590043.3.peg.1734"/>
<dbReference type="AlphaFoldDB" id="A0A0Q9YKE1"/>
<dbReference type="HAMAP" id="MF_00599">
    <property type="entry name" value="FtsB"/>
    <property type="match status" value="1"/>
</dbReference>
<feature type="topological domain" description="Cytoplasmic" evidence="7">
    <location>
        <begin position="1"/>
        <end position="3"/>
    </location>
</feature>
<keyword evidence="2 7" id="KW-0132">Cell division</keyword>
<dbReference type="Pfam" id="PF04977">
    <property type="entry name" value="DivIC"/>
    <property type="match status" value="1"/>
</dbReference>
<comment type="similarity">
    <text evidence="7">Belongs to the FtsB family.</text>
</comment>
<evidence type="ECO:0000256" key="5">
    <source>
        <dbReference type="ARBA" id="ARBA00023136"/>
    </source>
</evidence>
<evidence type="ECO:0000256" key="1">
    <source>
        <dbReference type="ARBA" id="ARBA00022475"/>
    </source>
</evidence>
<dbReference type="STRING" id="295108.HT99x_01698"/>
<reference evidence="8" key="1">
    <citation type="submission" date="2015-09" db="EMBL/GenBank/DDBJ databases">
        <title>Draft Genome Sequences of Two Novel Amoeba-resistant Intranuclear Bacteria, Candidatus Berkiella cookevillensis and Candidatus Berkiella aquae.</title>
        <authorList>
            <person name="Mehari Y.T."/>
            <person name="Arivett B.A."/>
            <person name="Farone A.L."/>
            <person name="Gunderson J.H."/>
            <person name="Farone M.B."/>
        </authorList>
    </citation>
    <scope>NUCLEOTIDE SEQUENCE [LARGE SCALE GENOMIC DNA]</scope>
    <source>
        <strain evidence="8">HT99</strain>
    </source>
</reference>
<evidence type="ECO:0000256" key="6">
    <source>
        <dbReference type="ARBA" id="ARBA00023306"/>
    </source>
</evidence>
<dbReference type="Proteomes" id="UP000051497">
    <property type="component" value="Unassembled WGS sequence"/>
</dbReference>
<dbReference type="EMBL" id="LKAJ01000006">
    <property type="protein sequence ID" value="KRG21142.1"/>
    <property type="molecule type" value="Genomic_DNA"/>
</dbReference>
<keyword evidence="1 7" id="KW-1003">Cell membrane</keyword>
<evidence type="ECO:0000256" key="2">
    <source>
        <dbReference type="ARBA" id="ARBA00022618"/>
    </source>
</evidence>
<dbReference type="GO" id="GO:0043093">
    <property type="term" value="P:FtsZ-dependent cytokinesis"/>
    <property type="evidence" value="ECO:0007669"/>
    <property type="project" value="UniProtKB-UniRule"/>
</dbReference>
<dbReference type="InterPro" id="IPR007060">
    <property type="entry name" value="FtsL/DivIC"/>
</dbReference>
<reference evidence="9" key="2">
    <citation type="journal article" date="2016" name="Genome Announc.">
        <title>Draft Genome Sequences of Two Novel Amoeba-Resistant Intranuclear Bacteria, 'Candidatus Berkiella cookevillensis' and 'Candidatus Berkiella aquae'.</title>
        <authorList>
            <person name="Mehari Y.T."/>
            <person name="Arivett B.A."/>
            <person name="Farone A.L."/>
            <person name="Gunderson J.H."/>
            <person name="Farone M.B."/>
        </authorList>
    </citation>
    <scope>NUCLEOTIDE SEQUENCE</scope>
    <source>
        <strain evidence="9">HT99</strain>
    </source>
</reference>
<accession>A0A0Q9YKE1</accession>
<evidence type="ECO:0000256" key="4">
    <source>
        <dbReference type="ARBA" id="ARBA00022989"/>
    </source>
</evidence>
<comment type="subunit">
    <text evidence="7">Part of a complex composed of FtsB, FtsL and FtsQ.</text>
</comment>
<keyword evidence="4 7" id="KW-1133">Transmembrane helix</keyword>
<dbReference type="RefSeq" id="WP_075066325.1">
    <property type="nucleotide sequence ID" value="NZ_LKAJ02000001.1"/>
</dbReference>
<dbReference type="GO" id="GO:0032153">
    <property type="term" value="C:cell division site"/>
    <property type="evidence" value="ECO:0007669"/>
    <property type="project" value="UniProtKB-UniRule"/>
</dbReference>